<comment type="function">
    <text evidence="1">Part of the ABC transporter complex MlaFEDB, which is involved in a phospholipid transport pathway that maintains lipid asymmetry in the outer membrane by retrograde trafficking of phospholipids from the outer membrane to the inner membrane. Probably responsible for the translocation of the substrate across the membrane.</text>
</comment>
<feature type="transmembrane region" description="Helical" evidence="12">
    <location>
        <begin position="53"/>
        <end position="75"/>
    </location>
</feature>
<proteinExistence type="inferred from homology"/>
<keyword evidence="7" id="KW-1003">Cell membrane</keyword>
<dbReference type="NCBIfam" id="NF033619">
    <property type="entry name" value="perm_MlaE_1"/>
    <property type="match status" value="1"/>
</dbReference>
<keyword evidence="8 12" id="KW-0997">Cell inner membrane</keyword>
<feature type="transmembrane region" description="Helical" evidence="12">
    <location>
        <begin position="203"/>
        <end position="222"/>
    </location>
</feature>
<name>A0A451D9N2_9GAMM</name>
<protein>
    <recommendedName>
        <fullName evidence="5">Intermembrane phospholipid transport system permease protein MlaE</fullName>
    </recommendedName>
</protein>
<dbReference type="InterPro" id="IPR030802">
    <property type="entry name" value="Permease_MalE"/>
</dbReference>
<evidence type="ECO:0000256" key="12">
    <source>
        <dbReference type="RuleBase" id="RU362044"/>
    </source>
</evidence>
<dbReference type="Proteomes" id="UP000294368">
    <property type="component" value="Chromosome"/>
</dbReference>
<organism evidence="13 14">
    <name type="scientific">Candidatus Erwinia haradaeae</name>
    <dbReference type="NCBI Taxonomy" id="1922217"/>
    <lineage>
        <taxon>Bacteria</taxon>
        <taxon>Pseudomonadati</taxon>
        <taxon>Pseudomonadota</taxon>
        <taxon>Gammaproteobacteria</taxon>
        <taxon>Enterobacterales</taxon>
        <taxon>Erwiniaceae</taxon>
        <taxon>Erwinia</taxon>
    </lineage>
</organism>
<dbReference type="AlphaFoldDB" id="A0A451D9N2"/>
<dbReference type="PANTHER" id="PTHR30188:SF4">
    <property type="entry name" value="PROTEIN TRIGALACTOSYLDIACYLGLYCEROL 1, CHLOROPLASTIC"/>
    <property type="match status" value="1"/>
</dbReference>
<evidence type="ECO:0000256" key="4">
    <source>
        <dbReference type="ARBA" id="ARBA00011380"/>
    </source>
</evidence>
<dbReference type="PANTHER" id="PTHR30188">
    <property type="entry name" value="ABC TRANSPORTER PERMEASE PROTEIN-RELATED"/>
    <property type="match status" value="1"/>
</dbReference>
<keyword evidence="10 12" id="KW-1133">Transmembrane helix</keyword>
<dbReference type="RefSeq" id="WP_157988378.1">
    <property type="nucleotide sequence ID" value="NZ_LR217715.1"/>
</dbReference>
<evidence type="ECO:0000256" key="3">
    <source>
        <dbReference type="ARBA" id="ARBA00007556"/>
    </source>
</evidence>
<feature type="transmembrane region" description="Helical" evidence="12">
    <location>
        <begin position="148"/>
        <end position="177"/>
    </location>
</feature>
<evidence type="ECO:0000256" key="1">
    <source>
        <dbReference type="ARBA" id="ARBA00002460"/>
    </source>
</evidence>
<evidence type="ECO:0000256" key="11">
    <source>
        <dbReference type="ARBA" id="ARBA00023136"/>
    </source>
</evidence>
<sequence>MYLQVLALLGRQGFNFCASLGRAGWILFYALVSFPRDRSHGKILLDQLYHIGVLSLLIIVISGLFMGMVISMQGYLVLKTYGAENDLGIIVALWLLRDLGPVITALLFTGRAGSAVTAEIGLMKATEQLASMEMMAVDPLQRIISPRFWAGCISMPLLTFIFISAGVIGGAFIGITWKGIDSGFFWTAIHNGVHLQQDMTHCVTKSAVFATMIIWIALFNGYDATPTAEGICRATTRTVVHASLAVLGLDLFLTTLMSEH</sequence>
<comment type="subunit">
    <text evidence="4">The complex is composed of two ATP-binding proteins (MlaF), two transmembrane proteins (MlaE), two cytoplasmic solute-binding proteins (MlaB) and six periplasmic solute-binding proteins (MlaD).</text>
</comment>
<evidence type="ECO:0000256" key="5">
    <source>
        <dbReference type="ARBA" id="ARBA00020857"/>
    </source>
</evidence>
<evidence type="ECO:0000256" key="6">
    <source>
        <dbReference type="ARBA" id="ARBA00022448"/>
    </source>
</evidence>
<comment type="subcellular location">
    <subcellularLocation>
        <location evidence="2 12">Cell inner membrane</location>
        <topology evidence="2 12">Multi-pass membrane protein</topology>
    </subcellularLocation>
</comment>
<evidence type="ECO:0000256" key="2">
    <source>
        <dbReference type="ARBA" id="ARBA00004429"/>
    </source>
</evidence>
<dbReference type="GO" id="GO:0005548">
    <property type="term" value="F:phospholipid transporter activity"/>
    <property type="evidence" value="ECO:0007669"/>
    <property type="project" value="TreeGrafter"/>
</dbReference>
<comment type="similarity">
    <text evidence="3 12">Belongs to the MlaE permease family.</text>
</comment>
<dbReference type="NCBIfam" id="TIGR00056">
    <property type="entry name" value="MlaE family lipid ABC transporter permease subunit"/>
    <property type="match status" value="1"/>
</dbReference>
<keyword evidence="6" id="KW-0813">Transport</keyword>
<evidence type="ECO:0000313" key="13">
    <source>
        <dbReference type="EMBL" id="VFP82976.1"/>
    </source>
</evidence>
<evidence type="ECO:0000256" key="8">
    <source>
        <dbReference type="ARBA" id="ARBA00022519"/>
    </source>
</evidence>
<keyword evidence="9 12" id="KW-0812">Transmembrane</keyword>
<gene>
    <name evidence="13" type="primary">mlaE</name>
    <name evidence="13" type="ORF">ERCIKOCA2762_218</name>
</gene>
<dbReference type="EMBL" id="LR217715">
    <property type="protein sequence ID" value="VFP82976.1"/>
    <property type="molecule type" value="Genomic_DNA"/>
</dbReference>
<reference evidence="13 14" key="1">
    <citation type="submission" date="2019-02" db="EMBL/GenBank/DDBJ databases">
        <authorList>
            <person name="Manzano-Marin A."/>
            <person name="Manzano-Marin A."/>
        </authorList>
    </citation>
    <scope>NUCLEOTIDE SEQUENCE [LARGE SCALE GENOMIC DNA]</scope>
    <source>
        <strain evidence="13 14">ErCikochiana</strain>
    </source>
</reference>
<dbReference type="InterPro" id="IPR053408">
    <property type="entry name" value="MlaE_Permease"/>
</dbReference>
<accession>A0A451D9N2</accession>
<evidence type="ECO:0000256" key="9">
    <source>
        <dbReference type="ARBA" id="ARBA00022692"/>
    </source>
</evidence>
<evidence type="ECO:0000256" key="7">
    <source>
        <dbReference type="ARBA" id="ARBA00022475"/>
    </source>
</evidence>
<evidence type="ECO:0000256" key="10">
    <source>
        <dbReference type="ARBA" id="ARBA00022989"/>
    </source>
</evidence>
<feature type="transmembrane region" description="Helical" evidence="12">
    <location>
        <begin position="12"/>
        <end position="32"/>
    </location>
</feature>
<dbReference type="Pfam" id="PF02405">
    <property type="entry name" value="MlaE"/>
    <property type="match status" value="1"/>
</dbReference>
<dbReference type="OrthoDB" id="9806241at2"/>
<dbReference type="InterPro" id="IPR003453">
    <property type="entry name" value="ABC_MlaE_roteobac"/>
</dbReference>
<keyword evidence="11 12" id="KW-0472">Membrane</keyword>
<dbReference type="GO" id="GO:0043190">
    <property type="term" value="C:ATP-binding cassette (ABC) transporter complex"/>
    <property type="evidence" value="ECO:0007669"/>
    <property type="project" value="InterPro"/>
</dbReference>
<feature type="transmembrane region" description="Helical" evidence="12">
    <location>
        <begin position="234"/>
        <end position="257"/>
    </location>
</feature>
<evidence type="ECO:0000313" key="14">
    <source>
        <dbReference type="Proteomes" id="UP000294368"/>
    </source>
</evidence>